<dbReference type="PANTHER" id="PTHR43618">
    <property type="entry name" value="7-ALPHA-HYDROXYSTEROID DEHYDROGENASE"/>
    <property type="match status" value="1"/>
</dbReference>
<dbReference type="InterPro" id="IPR036291">
    <property type="entry name" value="NAD(P)-bd_dom_sf"/>
</dbReference>
<reference evidence="6 7" key="1">
    <citation type="submission" date="2021-07" db="EMBL/GenBank/DDBJ databases">
        <title>Genome data of Colletotrichum spaethianum.</title>
        <authorList>
            <person name="Utami Y.D."/>
            <person name="Hiruma K."/>
        </authorList>
    </citation>
    <scope>NUCLEOTIDE SEQUENCE [LARGE SCALE GENOMIC DNA]</scope>
    <source>
        <strain evidence="6 7">MAFF 242679</strain>
    </source>
</reference>
<evidence type="ECO:0000256" key="3">
    <source>
        <dbReference type="ARBA" id="ARBA00023002"/>
    </source>
</evidence>
<comment type="caution">
    <text evidence="6">The sequence shown here is derived from an EMBL/GenBank/DDBJ whole genome shotgun (WGS) entry which is preliminary data.</text>
</comment>
<proteinExistence type="inferred from homology"/>
<dbReference type="Pfam" id="PF13561">
    <property type="entry name" value="adh_short_C2"/>
    <property type="match status" value="1"/>
</dbReference>
<dbReference type="PRINTS" id="PR00081">
    <property type="entry name" value="GDHRDH"/>
</dbReference>
<evidence type="ECO:0000256" key="4">
    <source>
        <dbReference type="RuleBase" id="RU000363"/>
    </source>
</evidence>
<name>A0AA37M0C1_9PEZI</name>
<dbReference type="Pfam" id="PF00106">
    <property type="entry name" value="adh_short"/>
    <property type="match status" value="1"/>
</dbReference>
<dbReference type="InterPro" id="IPR020904">
    <property type="entry name" value="Sc_DH/Rdtase_CS"/>
</dbReference>
<dbReference type="PRINTS" id="PR00080">
    <property type="entry name" value="SDRFAMILY"/>
</dbReference>
<evidence type="ECO:0000256" key="5">
    <source>
        <dbReference type="SAM" id="MobiDB-lite"/>
    </source>
</evidence>
<feature type="compositionally biased region" description="Polar residues" evidence="5">
    <location>
        <begin position="130"/>
        <end position="146"/>
    </location>
</feature>
<dbReference type="Proteomes" id="UP001055172">
    <property type="component" value="Unassembled WGS sequence"/>
</dbReference>
<keyword evidence="2" id="KW-0521">NADP</keyword>
<organism evidence="6 7">
    <name type="scientific">Colletotrichum liriopes</name>
    <dbReference type="NCBI Taxonomy" id="708192"/>
    <lineage>
        <taxon>Eukaryota</taxon>
        <taxon>Fungi</taxon>
        <taxon>Dikarya</taxon>
        <taxon>Ascomycota</taxon>
        <taxon>Pezizomycotina</taxon>
        <taxon>Sordariomycetes</taxon>
        <taxon>Hypocreomycetidae</taxon>
        <taxon>Glomerellales</taxon>
        <taxon>Glomerellaceae</taxon>
        <taxon>Colletotrichum</taxon>
        <taxon>Colletotrichum spaethianum species complex</taxon>
    </lineage>
</organism>
<dbReference type="InterPro" id="IPR002347">
    <property type="entry name" value="SDR_fam"/>
</dbReference>
<evidence type="ECO:0000256" key="2">
    <source>
        <dbReference type="ARBA" id="ARBA00022857"/>
    </source>
</evidence>
<accession>A0AA37M0C1</accession>
<dbReference type="EMBL" id="BPPX01000051">
    <property type="protein sequence ID" value="GJC90298.1"/>
    <property type="molecule type" value="Genomic_DNA"/>
</dbReference>
<dbReference type="Gene3D" id="3.40.50.720">
    <property type="entry name" value="NAD(P)-binding Rossmann-like Domain"/>
    <property type="match status" value="2"/>
</dbReference>
<dbReference type="PROSITE" id="PS00061">
    <property type="entry name" value="ADH_SHORT"/>
    <property type="match status" value="1"/>
</dbReference>
<keyword evidence="3" id="KW-0560">Oxidoreductase</keyword>
<dbReference type="CDD" id="cd05233">
    <property type="entry name" value="SDR_c"/>
    <property type="match status" value="1"/>
</dbReference>
<gene>
    <name evidence="6" type="ORF">ColLi_13136</name>
</gene>
<dbReference type="SUPFAM" id="SSF51735">
    <property type="entry name" value="NAD(P)-binding Rossmann-fold domains"/>
    <property type="match status" value="1"/>
</dbReference>
<feature type="region of interest" description="Disordered" evidence="5">
    <location>
        <begin position="111"/>
        <end position="146"/>
    </location>
</feature>
<protein>
    <submittedName>
        <fullName evidence="6">Gluconate 5-dehydrogenase</fullName>
    </submittedName>
</protein>
<dbReference type="AlphaFoldDB" id="A0AA37M0C1"/>
<dbReference type="PANTHER" id="PTHR43618:SF4">
    <property type="entry name" value="SHORT CHAIN DEHYDROGENASE_REDUCTASE FAMILY (AFU_ORTHOLOGUE AFUA_7G04540)"/>
    <property type="match status" value="1"/>
</dbReference>
<comment type="similarity">
    <text evidence="1 4">Belongs to the short-chain dehydrogenases/reductases (SDR) family.</text>
</comment>
<evidence type="ECO:0000313" key="7">
    <source>
        <dbReference type="Proteomes" id="UP001055172"/>
    </source>
</evidence>
<sequence>MTSLDISRLFGVKGYVAVVTGGSSGLGFMICKGLVVNGAKVYLVALPSEPIDDKVAELCELGNTTGGGSAVGYACDVSSKDAIADLAKFVSQCESHLDILVSNAGIRRDPVTPAMSPLPPSRSCKPQCGRTDTLTGPTPSASTPRRITSFLWPSCPPGSRGTAGPGGGIKGSSQGRGVVVVTSSCASMHNATNVDMSSYATSKAATDHLVRLLAAKFGRWYIRVNGINPGFVPSNMNPVGEEGNMFANLFDQVPAKRAGNEADIAGAVLYLASRAGAYIDGINLCVDGGRILVANGQT</sequence>
<dbReference type="GO" id="GO:0016491">
    <property type="term" value="F:oxidoreductase activity"/>
    <property type="evidence" value="ECO:0007669"/>
    <property type="project" value="UniProtKB-KW"/>
</dbReference>
<evidence type="ECO:0000256" key="1">
    <source>
        <dbReference type="ARBA" id="ARBA00006484"/>
    </source>
</evidence>
<keyword evidence="7" id="KW-1185">Reference proteome</keyword>
<dbReference type="InterPro" id="IPR052178">
    <property type="entry name" value="Sec_Metab_Biosynth_SDR"/>
</dbReference>
<evidence type="ECO:0000313" key="6">
    <source>
        <dbReference type="EMBL" id="GJC90298.1"/>
    </source>
</evidence>